<dbReference type="RefSeq" id="WP_066768596.1">
    <property type="nucleotide sequence ID" value="NZ_BMIP01000007.1"/>
</dbReference>
<dbReference type="OrthoDB" id="8592692at2"/>
<accession>A0A916Z627</accession>
<evidence type="ECO:0000256" key="1">
    <source>
        <dbReference type="SAM" id="MobiDB-lite"/>
    </source>
</evidence>
<evidence type="ECO:0008006" key="5">
    <source>
        <dbReference type="Google" id="ProtNLM"/>
    </source>
</evidence>
<dbReference type="PROSITE" id="PS51257">
    <property type="entry name" value="PROKAR_LIPOPROTEIN"/>
    <property type="match status" value="1"/>
</dbReference>
<evidence type="ECO:0000313" key="4">
    <source>
        <dbReference type="Proteomes" id="UP000612349"/>
    </source>
</evidence>
<gene>
    <name evidence="3" type="ORF">GCM10010990_30180</name>
</gene>
<evidence type="ECO:0000313" key="3">
    <source>
        <dbReference type="EMBL" id="GGD78309.1"/>
    </source>
</evidence>
<proteinExistence type="predicted"/>
<sequence length="136" mass="13878">MRWITAITGSAAIAAATGALIACAPISEAQPAAPQPVAPDILDRTDPAPQPDAASCKASGGVLDRRGRAQTAMCVHPYSDAGKACRDNLECEGKCIAPVDHGPDGQIVGQCQADDALFGCYAEVVDGKSVRAICVD</sequence>
<feature type="signal peptide" evidence="2">
    <location>
        <begin position="1"/>
        <end position="29"/>
    </location>
</feature>
<dbReference type="AlphaFoldDB" id="A0A916Z627"/>
<reference evidence="3" key="1">
    <citation type="journal article" date="2014" name="Int. J. Syst. Evol. Microbiol.">
        <title>Complete genome sequence of Corynebacterium casei LMG S-19264T (=DSM 44701T), isolated from a smear-ripened cheese.</title>
        <authorList>
            <consortium name="US DOE Joint Genome Institute (JGI-PGF)"/>
            <person name="Walter F."/>
            <person name="Albersmeier A."/>
            <person name="Kalinowski J."/>
            <person name="Ruckert C."/>
        </authorList>
    </citation>
    <scope>NUCLEOTIDE SEQUENCE</scope>
    <source>
        <strain evidence="3">CGMCC 1.15360</strain>
    </source>
</reference>
<keyword evidence="4" id="KW-1185">Reference proteome</keyword>
<comment type="caution">
    <text evidence="3">The sequence shown here is derived from an EMBL/GenBank/DDBJ whole genome shotgun (WGS) entry which is preliminary data.</text>
</comment>
<organism evidence="3 4">
    <name type="scientific">Croceicoccus mobilis</name>
    <dbReference type="NCBI Taxonomy" id="1703339"/>
    <lineage>
        <taxon>Bacteria</taxon>
        <taxon>Pseudomonadati</taxon>
        <taxon>Pseudomonadota</taxon>
        <taxon>Alphaproteobacteria</taxon>
        <taxon>Sphingomonadales</taxon>
        <taxon>Erythrobacteraceae</taxon>
        <taxon>Croceicoccus</taxon>
    </lineage>
</organism>
<evidence type="ECO:0000256" key="2">
    <source>
        <dbReference type="SAM" id="SignalP"/>
    </source>
</evidence>
<keyword evidence="2" id="KW-0732">Signal</keyword>
<protein>
    <recommendedName>
        <fullName evidence="5">Secreted protein</fullName>
    </recommendedName>
</protein>
<name>A0A916Z627_9SPHN</name>
<reference evidence="3" key="2">
    <citation type="submission" date="2020-09" db="EMBL/GenBank/DDBJ databases">
        <authorList>
            <person name="Sun Q."/>
            <person name="Zhou Y."/>
        </authorList>
    </citation>
    <scope>NUCLEOTIDE SEQUENCE</scope>
    <source>
        <strain evidence="3">CGMCC 1.15360</strain>
    </source>
</reference>
<dbReference type="Proteomes" id="UP000612349">
    <property type="component" value="Unassembled WGS sequence"/>
</dbReference>
<dbReference type="EMBL" id="BMIP01000007">
    <property type="protein sequence ID" value="GGD78309.1"/>
    <property type="molecule type" value="Genomic_DNA"/>
</dbReference>
<feature type="region of interest" description="Disordered" evidence="1">
    <location>
        <begin position="31"/>
        <end position="59"/>
    </location>
</feature>
<feature type="chain" id="PRO_5037755242" description="Secreted protein" evidence="2">
    <location>
        <begin position="30"/>
        <end position="136"/>
    </location>
</feature>